<gene>
    <name evidence="3" type="ORF">NCTC11532_02307</name>
</gene>
<organism evidence="3 4">
    <name type="scientific">Legionella wadsworthii</name>
    <dbReference type="NCBI Taxonomy" id="28088"/>
    <lineage>
        <taxon>Bacteria</taxon>
        <taxon>Pseudomonadati</taxon>
        <taxon>Pseudomonadota</taxon>
        <taxon>Gammaproteobacteria</taxon>
        <taxon>Legionellales</taxon>
        <taxon>Legionellaceae</taxon>
        <taxon>Legionella</taxon>
    </lineage>
</organism>
<feature type="compositionally biased region" description="Basic residues" evidence="1">
    <location>
        <begin position="153"/>
        <end position="173"/>
    </location>
</feature>
<dbReference type="InterPro" id="IPR012312">
    <property type="entry name" value="Hemerythrin-like"/>
</dbReference>
<evidence type="ECO:0000313" key="3">
    <source>
        <dbReference type="EMBL" id="STY30237.1"/>
    </source>
</evidence>
<feature type="region of interest" description="Disordered" evidence="1">
    <location>
        <begin position="148"/>
        <end position="184"/>
    </location>
</feature>
<evidence type="ECO:0000313" key="4">
    <source>
        <dbReference type="Proteomes" id="UP000255297"/>
    </source>
</evidence>
<protein>
    <submittedName>
        <fullName evidence="3">Alr3199 protein</fullName>
    </submittedName>
</protein>
<dbReference type="Pfam" id="PF01814">
    <property type="entry name" value="Hemerythrin"/>
    <property type="match status" value="1"/>
</dbReference>
<dbReference type="AlphaFoldDB" id="A0A378LW83"/>
<dbReference type="STRING" id="1122170.GCA_000701265_00179"/>
<evidence type="ECO:0000256" key="1">
    <source>
        <dbReference type="SAM" id="MobiDB-lite"/>
    </source>
</evidence>
<name>A0A378LW83_9GAMM</name>
<feature type="compositionally biased region" description="Basic and acidic residues" evidence="1">
    <location>
        <begin position="174"/>
        <end position="184"/>
    </location>
</feature>
<dbReference type="PANTHER" id="PTHR35585:SF1">
    <property type="entry name" value="HHE DOMAIN PROTEIN (AFU_ORTHOLOGUE AFUA_4G00730)"/>
    <property type="match status" value="1"/>
</dbReference>
<proteinExistence type="predicted"/>
<dbReference type="PANTHER" id="PTHR35585">
    <property type="entry name" value="HHE DOMAIN PROTEIN (AFU_ORTHOLOGUE AFUA_4G00730)"/>
    <property type="match status" value="1"/>
</dbReference>
<accession>A0A378LW83</accession>
<dbReference type="EMBL" id="UGPB01000001">
    <property type="protein sequence ID" value="STY30237.1"/>
    <property type="molecule type" value="Genomic_DNA"/>
</dbReference>
<dbReference type="Proteomes" id="UP000255297">
    <property type="component" value="Unassembled WGS sequence"/>
</dbReference>
<keyword evidence="4" id="KW-1185">Reference proteome</keyword>
<feature type="domain" description="Hemerythrin-like" evidence="2">
    <location>
        <begin position="3"/>
        <end position="118"/>
    </location>
</feature>
<dbReference type="OrthoDB" id="5523420at2"/>
<reference evidence="3 4" key="1">
    <citation type="submission" date="2018-06" db="EMBL/GenBank/DDBJ databases">
        <authorList>
            <consortium name="Pathogen Informatics"/>
            <person name="Doyle S."/>
        </authorList>
    </citation>
    <scope>NUCLEOTIDE SEQUENCE [LARGE SCALE GENOMIC DNA]</scope>
    <source>
        <strain evidence="3 4">NCTC11532</strain>
    </source>
</reference>
<evidence type="ECO:0000259" key="2">
    <source>
        <dbReference type="Pfam" id="PF01814"/>
    </source>
</evidence>
<dbReference type="Gene3D" id="1.20.120.520">
    <property type="entry name" value="nmb1532 protein domain like"/>
    <property type="match status" value="1"/>
</dbReference>
<sequence length="184" mass="21817">MDIYKYLKLDHEHVNHLFKQFEDSEVLERKQQIVSLICQELLVHAHSEQETFYKALKNYDTTQDEANHGYKEHKEIEDQIGLILHSKEFGSSWIKKVEKLKEIVQHHVHEEEGTMFSKAQKVLSDEEAYVLKEQMHYLKQHLLLSLQKEKPAKKAATKPQKAKIKKASQKHMVKKDDSRSRLHH</sequence>
<dbReference type="RefSeq" id="WP_031564263.1">
    <property type="nucleotide sequence ID" value="NZ_CAAAIS010000001.1"/>
</dbReference>